<dbReference type="EMBL" id="QLMD01000005">
    <property type="protein sequence ID" value="RAJ98398.1"/>
    <property type="molecule type" value="Genomic_DNA"/>
</dbReference>
<dbReference type="AlphaFoldDB" id="A0A327X661"/>
<reference evidence="2 4" key="1">
    <citation type="journal article" date="2018" name="Front. Microbiol.">
        <title>Genome-Based Analysis Reveals the Taxonomy and Diversity of the Family Idiomarinaceae.</title>
        <authorList>
            <person name="Liu Y."/>
            <person name="Lai Q."/>
            <person name="Shao Z."/>
        </authorList>
    </citation>
    <scope>NUCLEOTIDE SEQUENCE [LARGE SCALE GENOMIC DNA]</scope>
    <source>
        <strain evidence="2 4">CF12-14</strain>
    </source>
</reference>
<reference evidence="1 3" key="2">
    <citation type="submission" date="2018-06" db="EMBL/GenBank/DDBJ databases">
        <title>Genomic Encyclopedia of Type Strains, Phase III (KMG-III): the genomes of soil and plant-associated and newly described type strains.</title>
        <authorList>
            <person name="Whitman W."/>
        </authorList>
    </citation>
    <scope>NUCLEOTIDE SEQUENCE [LARGE SCALE GENOMIC DNA]</scope>
    <source>
        <strain evidence="1 3">CGMCC 1.15366</strain>
    </source>
</reference>
<gene>
    <name evidence="1" type="ORF">B0I24_105151</name>
    <name evidence="2" type="ORF">CWE07_07000</name>
</gene>
<accession>A0A327X661</accession>
<organism evidence="1 3">
    <name type="scientific">Aliidiomarina maris</name>
    <dbReference type="NCBI Taxonomy" id="531312"/>
    <lineage>
        <taxon>Bacteria</taxon>
        <taxon>Pseudomonadati</taxon>
        <taxon>Pseudomonadota</taxon>
        <taxon>Gammaproteobacteria</taxon>
        <taxon>Alteromonadales</taxon>
        <taxon>Idiomarinaceae</taxon>
        <taxon>Aliidiomarina</taxon>
    </lineage>
</organism>
<sequence length="207" mass="23893">MSHVHGPLVEALLQGDFICAISDEENYRRLQQEDCQQAIDQYLKPLNRRLAQSQDGAVFYLAYIEFDEQARAQLSQQLQHTVQSLLPLLEWMQLVQEALGRDGALGAGEAIKLAEFVLKTEDNPSLRSRLKQLANDRFFNSQADSVDAQAKQIFKRLREHGYVRQPHTDRLYFEVTGKIDYLIELVRFIRDEENLPVSEEAMQESLI</sequence>
<dbReference type="Proteomes" id="UP000249203">
    <property type="component" value="Unassembled WGS sequence"/>
</dbReference>
<comment type="caution">
    <text evidence="1">The sequence shown here is derived from an EMBL/GenBank/DDBJ whole genome shotgun (WGS) entry which is preliminary data.</text>
</comment>
<dbReference type="EMBL" id="PIPK01000005">
    <property type="protein sequence ID" value="RUO24786.1"/>
    <property type="molecule type" value="Genomic_DNA"/>
</dbReference>
<protein>
    <submittedName>
        <fullName evidence="1">Uncharacterized protein</fullName>
    </submittedName>
</protein>
<proteinExistence type="predicted"/>
<dbReference type="OrthoDB" id="8565179at2"/>
<dbReference type="Proteomes" id="UP000287865">
    <property type="component" value="Unassembled WGS sequence"/>
</dbReference>
<evidence type="ECO:0000313" key="3">
    <source>
        <dbReference type="Proteomes" id="UP000249203"/>
    </source>
</evidence>
<name>A0A327X661_9GAMM</name>
<keyword evidence="4" id="KW-1185">Reference proteome</keyword>
<evidence type="ECO:0000313" key="4">
    <source>
        <dbReference type="Proteomes" id="UP000287865"/>
    </source>
</evidence>
<dbReference type="Pfam" id="PF21980">
    <property type="entry name" value="MksE"/>
    <property type="match status" value="1"/>
</dbReference>
<evidence type="ECO:0000313" key="2">
    <source>
        <dbReference type="EMBL" id="RUO24786.1"/>
    </source>
</evidence>
<dbReference type="RefSeq" id="WP_111569234.1">
    <property type="nucleotide sequence ID" value="NZ_PIPK01000005.1"/>
</dbReference>
<evidence type="ECO:0000313" key="1">
    <source>
        <dbReference type="EMBL" id="RAJ98398.1"/>
    </source>
</evidence>
<dbReference type="InterPro" id="IPR053841">
    <property type="entry name" value="MksE"/>
</dbReference>